<evidence type="ECO:0000259" key="2">
    <source>
        <dbReference type="Pfam" id="PF13449"/>
    </source>
</evidence>
<evidence type="ECO:0000313" key="4">
    <source>
        <dbReference type="Proteomes" id="UP000641454"/>
    </source>
</evidence>
<keyword evidence="4" id="KW-1185">Reference proteome</keyword>
<reference evidence="3 4" key="1">
    <citation type="submission" date="2020-08" db="EMBL/GenBank/DDBJ databases">
        <title>Description of novel Flavobacterium F-392 isolate.</title>
        <authorList>
            <person name="Saticioglu I.B."/>
            <person name="Duman M."/>
            <person name="Altun S."/>
        </authorList>
    </citation>
    <scope>NUCLEOTIDE SEQUENCE [LARGE SCALE GENOMIC DNA]</scope>
    <source>
        <strain evidence="3 4">F-392</strain>
    </source>
</reference>
<accession>A0A923MWG3</accession>
<dbReference type="RefSeq" id="WP_187016647.1">
    <property type="nucleotide sequence ID" value="NZ_JACRUK010000001.1"/>
</dbReference>
<dbReference type="AlphaFoldDB" id="A0A923MWG3"/>
<dbReference type="Pfam" id="PF13449">
    <property type="entry name" value="Phytase-like"/>
    <property type="match status" value="1"/>
</dbReference>
<gene>
    <name evidence="3" type="ORF">H8R25_00640</name>
</gene>
<dbReference type="PANTHER" id="PTHR37957:SF1">
    <property type="entry name" value="PHYTASE-LIKE DOMAIN-CONTAINING PROTEIN"/>
    <property type="match status" value="1"/>
</dbReference>
<dbReference type="Proteomes" id="UP000641454">
    <property type="component" value="Unassembled WGS sequence"/>
</dbReference>
<evidence type="ECO:0000313" key="3">
    <source>
        <dbReference type="EMBL" id="MBC5842949.1"/>
    </source>
</evidence>
<evidence type="ECO:0000256" key="1">
    <source>
        <dbReference type="SAM" id="SignalP"/>
    </source>
</evidence>
<feature type="signal peptide" evidence="1">
    <location>
        <begin position="1"/>
        <end position="21"/>
    </location>
</feature>
<proteinExistence type="predicted"/>
<name>A0A923MWG3_9FLAO</name>
<keyword evidence="1" id="KW-0732">Signal</keyword>
<dbReference type="EMBL" id="JACRUL010000001">
    <property type="protein sequence ID" value="MBC5842949.1"/>
    <property type="molecule type" value="Genomic_DNA"/>
</dbReference>
<feature type="chain" id="PRO_5037082033" evidence="1">
    <location>
        <begin position="22"/>
        <end position="376"/>
    </location>
</feature>
<organism evidence="3 4">
    <name type="scientific">Flavobacterium muglaense</name>
    <dbReference type="NCBI Taxonomy" id="2764716"/>
    <lineage>
        <taxon>Bacteria</taxon>
        <taxon>Pseudomonadati</taxon>
        <taxon>Bacteroidota</taxon>
        <taxon>Flavobacteriia</taxon>
        <taxon>Flavobacteriales</taxon>
        <taxon>Flavobacteriaceae</taxon>
        <taxon>Flavobacterium</taxon>
    </lineage>
</organism>
<protein>
    <submittedName>
        <fullName evidence="3">Esterase-like activity of phytase family protein</fullName>
    </submittedName>
</protein>
<dbReference type="PANTHER" id="PTHR37957">
    <property type="entry name" value="BLR7070 PROTEIN"/>
    <property type="match status" value="1"/>
</dbReference>
<comment type="caution">
    <text evidence="3">The sequence shown here is derived from an EMBL/GenBank/DDBJ whole genome shotgun (WGS) entry which is preliminary data.</text>
</comment>
<sequence>MRKLVYLTLLSLNFFSCSSLKVTNTVNPNPKLKFVNAIEVPFNQEFKNTVVGGLSSIDYDSKNDLYYFICDDRAVYNDARFYTAKIQLDADTIKKITFQDVVSLKNAAGAKYSNWEKYPDSSIDPEEMRYNPKTKSVVWSSEGARVIAKDFTVIQNPSLQTAFLNGSYINDFSLPKNLNMQKEEKGPRSNGVLEGITFNSDFSKLYTNVEEPLYEDDQEATTTKGGMIRLFEFDTKTRKNTAQYGYLLDPIAHEPNPHTGFAVNGISTIQYYDKNQLLIVERSYSVGKQACTIKVYLCDLTNATNVKDIASLQNEGVQLASKKLVLNMDDLGIFTDNIEGITFGPKLANGKQSILFVSDNNFSDKQKTQVLLFEVE</sequence>
<feature type="domain" description="Phytase-like" evidence="2">
    <location>
        <begin position="50"/>
        <end position="362"/>
    </location>
</feature>
<dbReference type="InterPro" id="IPR027372">
    <property type="entry name" value="Phytase-like_dom"/>
</dbReference>